<feature type="region of interest" description="Disordered" evidence="1">
    <location>
        <begin position="85"/>
        <end position="123"/>
    </location>
</feature>
<protein>
    <submittedName>
        <fullName evidence="2">Uncharacterized protein</fullName>
    </submittedName>
</protein>
<accession>A0A1V6QCF6</accession>
<dbReference type="EMBL" id="MDYO01000083">
    <property type="protein sequence ID" value="OQD86893.1"/>
    <property type="molecule type" value="Genomic_DNA"/>
</dbReference>
<dbReference type="AlphaFoldDB" id="A0A1V6QCF6"/>
<feature type="region of interest" description="Disordered" evidence="1">
    <location>
        <begin position="1"/>
        <end position="23"/>
    </location>
</feature>
<dbReference type="STRING" id="60172.A0A1V6QCF6"/>
<dbReference type="Proteomes" id="UP000191612">
    <property type="component" value="Unassembled WGS sequence"/>
</dbReference>
<evidence type="ECO:0000256" key="1">
    <source>
        <dbReference type="SAM" id="MobiDB-lite"/>
    </source>
</evidence>
<proteinExistence type="predicted"/>
<name>A0A1V6QCF6_9EURO</name>
<keyword evidence="3" id="KW-1185">Reference proteome</keyword>
<evidence type="ECO:0000313" key="3">
    <source>
        <dbReference type="Proteomes" id="UP000191612"/>
    </source>
</evidence>
<sequence length="123" mass="13815">MVAPGSQWPPLSGGRENSVTNTNERILDANYDVRQLLNHISSNNSVKVPKPVLEYLKSIQELTADLIKNPIGQDWKQQFEQLRKQRATGRPNAIGKENTIFATKRATVHTPGPRGKNKRTLDD</sequence>
<evidence type="ECO:0000313" key="2">
    <source>
        <dbReference type="EMBL" id="OQD86893.1"/>
    </source>
</evidence>
<gene>
    <name evidence="2" type="ORF">PENSOL_c083G05832</name>
</gene>
<organism evidence="2 3">
    <name type="scientific">Penicillium solitum</name>
    <dbReference type="NCBI Taxonomy" id="60172"/>
    <lineage>
        <taxon>Eukaryota</taxon>
        <taxon>Fungi</taxon>
        <taxon>Dikarya</taxon>
        <taxon>Ascomycota</taxon>
        <taxon>Pezizomycotina</taxon>
        <taxon>Eurotiomycetes</taxon>
        <taxon>Eurotiomycetidae</taxon>
        <taxon>Eurotiales</taxon>
        <taxon>Aspergillaceae</taxon>
        <taxon>Penicillium</taxon>
    </lineage>
</organism>
<reference evidence="3" key="1">
    <citation type="journal article" date="2017" name="Nat. Microbiol.">
        <title>Global analysis of biosynthetic gene clusters reveals vast potential of secondary metabolite production in Penicillium species.</title>
        <authorList>
            <person name="Nielsen J.C."/>
            <person name="Grijseels S."/>
            <person name="Prigent S."/>
            <person name="Ji B."/>
            <person name="Dainat J."/>
            <person name="Nielsen K.F."/>
            <person name="Frisvad J.C."/>
            <person name="Workman M."/>
            <person name="Nielsen J."/>
        </authorList>
    </citation>
    <scope>NUCLEOTIDE SEQUENCE [LARGE SCALE GENOMIC DNA]</scope>
    <source>
        <strain evidence="3">IBT 29525</strain>
    </source>
</reference>
<comment type="caution">
    <text evidence="2">The sequence shown here is derived from an EMBL/GenBank/DDBJ whole genome shotgun (WGS) entry which is preliminary data.</text>
</comment>